<keyword evidence="1" id="KW-1133">Transmembrane helix</keyword>
<evidence type="ECO:0000313" key="2">
    <source>
        <dbReference type="EMBL" id="JAA69434.1"/>
    </source>
</evidence>
<reference evidence="2" key="1">
    <citation type="submission" date="2012-12" db="EMBL/GenBank/DDBJ databases">
        <title>Identification and characterization of a phenylalanine ammonia-lyase gene family in Isatis indigotica Fort.</title>
        <authorList>
            <person name="Liu Q."/>
            <person name="Chen J."/>
            <person name="Zhou X."/>
            <person name="Di P."/>
            <person name="Xiao Y."/>
            <person name="Xuan H."/>
            <person name="Zhang L."/>
            <person name="Chen W."/>
        </authorList>
    </citation>
    <scope>NUCLEOTIDE SEQUENCE</scope>
    <source>
        <tissue evidence="2">Salivary gland</tissue>
    </source>
</reference>
<accession>A0A0K8RG11</accession>
<name>A0A0K8RG11_IXORI</name>
<organism evidence="2">
    <name type="scientific">Ixodes ricinus</name>
    <name type="common">Common tick</name>
    <name type="synonym">Acarus ricinus</name>
    <dbReference type="NCBI Taxonomy" id="34613"/>
    <lineage>
        <taxon>Eukaryota</taxon>
        <taxon>Metazoa</taxon>
        <taxon>Ecdysozoa</taxon>
        <taxon>Arthropoda</taxon>
        <taxon>Chelicerata</taxon>
        <taxon>Arachnida</taxon>
        <taxon>Acari</taxon>
        <taxon>Parasitiformes</taxon>
        <taxon>Ixodida</taxon>
        <taxon>Ixodoidea</taxon>
        <taxon>Ixodidae</taxon>
        <taxon>Ixodinae</taxon>
        <taxon>Ixodes</taxon>
    </lineage>
</organism>
<keyword evidence="1" id="KW-0812">Transmembrane</keyword>
<feature type="transmembrane region" description="Helical" evidence="1">
    <location>
        <begin position="23"/>
        <end position="44"/>
    </location>
</feature>
<proteinExistence type="evidence at transcript level"/>
<evidence type="ECO:0000256" key="1">
    <source>
        <dbReference type="SAM" id="Phobius"/>
    </source>
</evidence>
<dbReference type="EMBL" id="GADI01004374">
    <property type="protein sequence ID" value="JAA69434.1"/>
    <property type="molecule type" value="mRNA"/>
</dbReference>
<keyword evidence="1" id="KW-0472">Membrane</keyword>
<protein>
    <submittedName>
        <fullName evidence="2">Putative salivary kunitz domain protein</fullName>
    </submittedName>
</protein>
<dbReference type="AlphaFoldDB" id="A0A0K8RG11"/>
<sequence>MAVKSRCDGPPDTSRGWALTRGWFYAGAETSVVFSPFLIHILIIKKNKLRNVATRIRRKDNWTERRTGTLILTCNVFNENGPFPNH</sequence>